<dbReference type="CDD" id="cd04688">
    <property type="entry name" value="NUDIX_Hydrolase"/>
    <property type="match status" value="1"/>
</dbReference>
<gene>
    <name evidence="4" type="ORF">HLPCO_001441</name>
</gene>
<dbReference type="PANTHER" id="PTHR43046">
    <property type="entry name" value="GDP-MANNOSE MANNOSYL HYDROLASE"/>
    <property type="match status" value="1"/>
</dbReference>
<dbReference type="Pfam" id="PF00293">
    <property type="entry name" value="NUDIX"/>
    <property type="match status" value="1"/>
</dbReference>
<name>U2FI15_9MOLU</name>
<dbReference type="InParanoid" id="U2FI15"/>
<dbReference type="AlphaFoldDB" id="U2FI15"/>
<dbReference type="Gene3D" id="3.90.79.10">
    <property type="entry name" value="Nucleoside Triphosphate Pyrophosphohydrolase"/>
    <property type="match status" value="1"/>
</dbReference>
<evidence type="ECO:0000259" key="3">
    <source>
        <dbReference type="PROSITE" id="PS51462"/>
    </source>
</evidence>
<dbReference type="SUPFAM" id="SSF55811">
    <property type="entry name" value="Nudix"/>
    <property type="match status" value="1"/>
</dbReference>
<dbReference type="PANTHER" id="PTHR43046:SF14">
    <property type="entry name" value="MUTT_NUDIX FAMILY PROTEIN"/>
    <property type="match status" value="1"/>
</dbReference>
<feature type="domain" description="Nudix hydrolase" evidence="3">
    <location>
        <begin position="11"/>
        <end position="139"/>
    </location>
</feature>
<dbReference type="InterPro" id="IPR015797">
    <property type="entry name" value="NUDIX_hydrolase-like_dom_sf"/>
</dbReference>
<reference evidence="4 5" key="1">
    <citation type="journal article" date="2011" name="J. Bacteriol.">
        <title>Genome sequence of Haloplasma contractile, an unusual contractile bacterium from a deep-sea anoxic brine lake.</title>
        <authorList>
            <person name="Antunes A."/>
            <person name="Alam I."/>
            <person name="El Dorry H."/>
            <person name="Siam R."/>
            <person name="Robertson A."/>
            <person name="Bajic V.B."/>
            <person name="Stingl U."/>
        </authorList>
    </citation>
    <scope>NUCLEOTIDE SEQUENCE [LARGE SCALE GENOMIC DNA]</scope>
    <source>
        <strain evidence="4 5">SSD-17B</strain>
    </source>
</reference>
<dbReference type="Proteomes" id="UP000005707">
    <property type="component" value="Unassembled WGS sequence"/>
</dbReference>
<evidence type="ECO:0000256" key="1">
    <source>
        <dbReference type="ARBA" id="ARBA00001946"/>
    </source>
</evidence>
<dbReference type="GO" id="GO:0016787">
    <property type="term" value="F:hydrolase activity"/>
    <property type="evidence" value="ECO:0007669"/>
    <property type="project" value="UniProtKB-KW"/>
</dbReference>
<dbReference type="PROSITE" id="PS51462">
    <property type="entry name" value="NUDIX"/>
    <property type="match status" value="1"/>
</dbReference>
<reference evidence="4 5" key="2">
    <citation type="journal article" date="2013" name="PLoS ONE">
        <title>INDIGO - INtegrated Data Warehouse of MIcrobial GenOmes with Examples from the Red Sea Extremophiles.</title>
        <authorList>
            <person name="Alam I."/>
            <person name="Antunes A."/>
            <person name="Kamau A.A."/>
            <person name="Ba Alawi W."/>
            <person name="Kalkatawi M."/>
            <person name="Stingl U."/>
            <person name="Bajic V.B."/>
        </authorList>
    </citation>
    <scope>NUCLEOTIDE SEQUENCE [LARGE SCALE GENOMIC DNA]</scope>
    <source>
        <strain evidence="4 5">SSD-17B</strain>
    </source>
</reference>
<protein>
    <submittedName>
        <fullName evidence="4">NAD+ diphosphatase protein</fullName>
        <ecNumber evidence="4">3.6.1.22</ecNumber>
    </submittedName>
</protein>
<dbReference type="OrthoDB" id="9804442at2"/>
<comment type="caution">
    <text evidence="4">The sequence shown here is derived from an EMBL/GenBank/DDBJ whole genome shotgun (WGS) entry which is preliminary data.</text>
</comment>
<dbReference type="EMBL" id="AFNU02000004">
    <property type="protein sequence ID" value="ERJ12455.1"/>
    <property type="molecule type" value="Genomic_DNA"/>
</dbReference>
<comment type="cofactor">
    <cofactor evidence="1">
        <name>Mg(2+)</name>
        <dbReference type="ChEBI" id="CHEBI:18420"/>
    </cofactor>
</comment>
<evidence type="ECO:0000313" key="5">
    <source>
        <dbReference type="Proteomes" id="UP000005707"/>
    </source>
</evidence>
<evidence type="ECO:0000313" key="4">
    <source>
        <dbReference type="EMBL" id="ERJ12455.1"/>
    </source>
</evidence>
<accession>U2FI15</accession>
<dbReference type="EC" id="3.6.1.22" evidence="4"/>
<organism evidence="4 5">
    <name type="scientific">Haloplasma contractile SSD-17B</name>
    <dbReference type="NCBI Taxonomy" id="1033810"/>
    <lineage>
        <taxon>Bacteria</taxon>
        <taxon>Bacillati</taxon>
        <taxon>Mycoplasmatota</taxon>
        <taxon>Mollicutes</taxon>
        <taxon>Haloplasmatales</taxon>
        <taxon>Haloplasmataceae</taxon>
        <taxon>Haloplasma</taxon>
    </lineage>
</organism>
<proteinExistence type="predicted"/>
<keyword evidence="2 4" id="KW-0378">Hydrolase</keyword>
<sequence length="144" mass="17234">MNLYFKRDQQCFNFKVAAVIRKDNQILLKKNLGDKHYSLPSGSVRFGETTDYAIKRSLFEDLNIKVKVEKLLSINENFFDYQTDEYHEVLFVYLCEVNEEIEVHEYEDFDWHELNKLQDMNLKPALNYHDLKKLPQTIAHNVLK</sequence>
<dbReference type="InterPro" id="IPR000086">
    <property type="entry name" value="NUDIX_hydrolase_dom"/>
</dbReference>
<dbReference type="eggNOG" id="COG1051">
    <property type="taxonomic scope" value="Bacteria"/>
</dbReference>
<keyword evidence="5" id="KW-1185">Reference proteome</keyword>
<evidence type="ECO:0000256" key="2">
    <source>
        <dbReference type="ARBA" id="ARBA00022801"/>
    </source>
</evidence>
<dbReference type="RefSeq" id="WP_008824966.1">
    <property type="nucleotide sequence ID" value="NZ_AFNU02000004.1"/>
</dbReference>
<dbReference type="STRING" id="1033810.HLPCO_001441"/>